<dbReference type="Gene3D" id="3.30.565.10">
    <property type="entry name" value="Histidine kinase-like ATPase, C-terminal domain"/>
    <property type="match status" value="1"/>
</dbReference>
<gene>
    <name evidence="2" type="ORF">RM698_01910</name>
</gene>
<proteinExistence type="predicted"/>
<dbReference type="GO" id="GO:0005524">
    <property type="term" value="F:ATP binding"/>
    <property type="evidence" value="ECO:0007669"/>
    <property type="project" value="UniProtKB-KW"/>
</dbReference>
<organism evidence="2 3">
    <name type="scientific">Streptomyces evansiae</name>
    <dbReference type="NCBI Taxonomy" id="3075535"/>
    <lineage>
        <taxon>Bacteria</taxon>
        <taxon>Bacillati</taxon>
        <taxon>Actinomycetota</taxon>
        <taxon>Actinomycetes</taxon>
        <taxon>Kitasatosporales</taxon>
        <taxon>Streptomycetaceae</taxon>
        <taxon>Streptomyces</taxon>
    </lineage>
</organism>
<sequence length="169" mass="18239">MNSTPTTETASSADVDPGVSWTVRRDAPGISFPGEIRERIRRSMDGDEEYELLYTAELVAGELVTNAVLHGGQHVIVEFLWRGGVAVVTVHDCCPRHIDAPKRPAEECGRGLAIVTALGGDFCTSTLPEGTYAQWHSEPGALHEGFTRSNPRNAWDPCPHAPASQSTTS</sequence>
<reference evidence="3" key="1">
    <citation type="submission" date="2023-07" db="EMBL/GenBank/DDBJ databases">
        <title>30 novel species of actinomycetes from the DSMZ collection.</title>
        <authorList>
            <person name="Nouioui I."/>
        </authorList>
    </citation>
    <scope>NUCLEOTIDE SEQUENCE [LARGE SCALE GENOMIC DNA]</scope>
    <source>
        <strain evidence="3">DSM 41979</strain>
    </source>
</reference>
<dbReference type="PANTHER" id="PTHR35526:SF3">
    <property type="entry name" value="ANTI-SIGMA-F FACTOR RSBW"/>
    <property type="match status" value="1"/>
</dbReference>
<keyword evidence="2" id="KW-0547">Nucleotide-binding</keyword>
<dbReference type="RefSeq" id="WP_010262812.1">
    <property type="nucleotide sequence ID" value="NZ_JAVRET010000002.1"/>
</dbReference>
<dbReference type="SUPFAM" id="SSF55874">
    <property type="entry name" value="ATPase domain of HSP90 chaperone/DNA topoisomerase II/histidine kinase"/>
    <property type="match status" value="1"/>
</dbReference>
<dbReference type="InterPro" id="IPR050267">
    <property type="entry name" value="Anti-sigma-factor_SerPK"/>
</dbReference>
<comment type="caution">
    <text evidence="2">The sequence shown here is derived from an EMBL/GenBank/DDBJ whole genome shotgun (WGS) entry which is preliminary data.</text>
</comment>
<dbReference type="Proteomes" id="UP001183610">
    <property type="component" value="Unassembled WGS sequence"/>
</dbReference>
<accession>A0ABU2QTQ7</accession>
<dbReference type="InterPro" id="IPR036890">
    <property type="entry name" value="HATPase_C_sf"/>
</dbReference>
<feature type="region of interest" description="Disordered" evidence="1">
    <location>
        <begin position="143"/>
        <end position="169"/>
    </location>
</feature>
<dbReference type="EMBL" id="JAVRET010000002">
    <property type="protein sequence ID" value="MDT0407807.1"/>
    <property type="molecule type" value="Genomic_DNA"/>
</dbReference>
<evidence type="ECO:0000256" key="1">
    <source>
        <dbReference type="SAM" id="MobiDB-lite"/>
    </source>
</evidence>
<evidence type="ECO:0000313" key="2">
    <source>
        <dbReference type="EMBL" id="MDT0407807.1"/>
    </source>
</evidence>
<keyword evidence="2" id="KW-0067">ATP-binding</keyword>
<name>A0ABU2QTQ7_9ACTN</name>
<protein>
    <submittedName>
        <fullName evidence="2">ATP-binding protein</fullName>
    </submittedName>
</protein>
<dbReference type="CDD" id="cd16936">
    <property type="entry name" value="HATPase_RsbW-like"/>
    <property type="match status" value="1"/>
</dbReference>
<evidence type="ECO:0000313" key="3">
    <source>
        <dbReference type="Proteomes" id="UP001183610"/>
    </source>
</evidence>
<keyword evidence="3" id="KW-1185">Reference proteome</keyword>
<dbReference type="PANTHER" id="PTHR35526">
    <property type="entry name" value="ANTI-SIGMA-F FACTOR RSBW-RELATED"/>
    <property type="match status" value="1"/>
</dbReference>